<feature type="compositionally biased region" description="Gly residues" evidence="1">
    <location>
        <begin position="192"/>
        <end position="212"/>
    </location>
</feature>
<dbReference type="Ensembl" id="ENSCMMT00000013342.1">
    <property type="protein sequence ID" value="ENSCMMP00000012137.1"/>
    <property type="gene ID" value="ENSCMMG00000007703.1"/>
</dbReference>
<feature type="compositionally biased region" description="Pro residues" evidence="1">
    <location>
        <begin position="14"/>
        <end position="24"/>
    </location>
</feature>
<dbReference type="InterPro" id="IPR007218">
    <property type="entry name" value="DNA_pol_delta_4"/>
</dbReference>
<sequence>MPGGGVNGGLAQPGRPPRLPPGAPHPTHRTCSAAAPPGGWRGAAAAAGSAPPSSPARAASGTRRGKSAAGGQSTAISPRWYRGVPGEGGVPGVAHLHVHLAARGRGGGPGLVELEEEGRQEEGGEGGARGAGGPQGQLGGERAVSRRARTGTGGMGWARGFPSRCAAPYPAAGGLQVQLVPDARQRVHGAAQGCGSGAVRGGGTGTGTGTGREAGRLLRRASSRRCSCPGHVRIRMAPHRGRLRRRRSVPGGTGRARGGHRHVSRARGDGPCPPPAPGTGHSPGRDGRPESCRCHRPPAAPGAMLILRCPARLQRLEDALRRSLPRALPVYGAVLNINRGNPGDFEVAVDAWPDFGAVLARRSGEAGPRRAAGHAEPGPRGAAGLDVGVRGERVEPPAMERTGLITDSFPRRHRRPGRTESKAGPAARRGERGKGRGRRAGPAVVPPPRPPPLPTQEAAQEPPSPPRVPPDLLDMLRRFDLAWEYGPCTGITRLQRWERAQALGLSPPFPVRDALLEHCDDPAVTYSLWHEYGL</sequence>
<dbReference type="PANTHER" id="PTHR14303">
    <property type="entry name" value="DNA POLYMERASE DELTA SUBUNIT 4"/>
    <property type="match status" value="1"/>
</dbReference>
<feature type="compositionally biased region" description="Basic and acidic residues" evidence="1">
    <location>
        <begin position="283"/>
        <end position="293"/>
    </location>
</feature>
<evidence type="ECO:0000313" key="4">
    <source>
        <dbReference type="Proteomes" id="UP000694556"/>
    </source>
</evidence>
<evidence type="ECO:0000259" key="2">
    <source>
        <dbReference type="Pfam" id="PF06021"/>
    </source>
</evidence>
<dbReference type="GO" id="GO:0005739">
    <property type="term" value="C:mitochondrion"/>
    <property type="evidence" value="ECO:0007669"/>
    <property type="project" value="InterPro"/>
</dbReference>
<dbReference type="GO" id="GO:0006261">
    <property type="term" value="P:DNA-templated DNA replication"/>
    <property type="evidence" value="ECO:0007669"/>
    <property type="project" value="TreeGrafter"/>
</dbReference>
<evidence type="ECO:0000256" key="1">
    <source>
        <dbReference type="SAM" id="MobiDB-lite"/>
    </source>
</evidence>
<feature type="region of interest" description="Disordered" evidence="1">
    <location>
        <begin position="190"/>
        <end position="222"/>
    </location>
</feature>
<feature type="domain" description="Glycine N-acyltransferase N-terminal" evidence="2">
    <location>
        <begin position="304"/>
        <end position="365"/>
    </location>
</feature>
<organism evidence="3 4">
    <name type="scientific">Cairina moschata</name>
    <name type="common">Muscovy duck</name>
    <dbReference type="NCBI Taxonomy" id="8855"/>
    <lineage>
        <taxon>Eukaryota</taxon>
        <taxon>Metazoa</taxon>
        <taxon>Chordata</taxon>
        <taxon>Craniata</taxon>
        <taxon>Vertebrata</taxon>
        <taxon>Euteleostomi</taxon>
        <taxon>Archelosauria</taxon>
        <taxon>Archosauria</taxon>
        <taxon>Dinosauria</taxon>
        <taxon>Saurischia</taxon>
        <taxon>Theropoda</taxon>
        <taxon>Coelurosauria</taxon>
        <taxon>Aves</taxon>
        <taxon>Neognathae</taxon>
        <taxon>Galloanserae</taxon>
        <taxon>Anseriformes</taxon>
        <taxon>Anatidae</taxon>
        <taxon>Anatinae</taxon>
        <taxon>Cairina</taxon>
    </lineage>
</organism>
<feature type="region of interest" description="Disordered" evidence="1">
    <location>
        <begin position="103"/>
        <end position="160"/>
    </location>
</feature>
<reference evidence="3" key="1">
    <citation type="submission" date="2025-08" db="UniProtKB">
        <authorList>
            <consortium name="Ensembl"/>
        </authorList>
    </citation>
    <scope>IDENTIFICATION</scope>
</reference>
<dbReference type="AlphaFoldDB" id="A0A8C3BZ54"/>
<dbReference type="GO" id="GO:0003887">
    <property type="term" value="F:DNA-directed DNA polymerase activity"/>
    <property type="evidence" value="ECO:0007669"/>
    <property type="project" value="TreeGrafter"/>
</dbReference>
<protein>
    <recommendedName>
        <fullName evidence="2">Glycine N-acyltransferase N-terminal domain-containing protein</fullName>
    </recommendedName>
</protein>
<dbReference type="GO" id="GO:0043625">
    <property type="term" value="C:delta DNA polymerase complex"/>
    <property type="evidence" value="ECO:0007669"/>
    <property type="project" value="TreeGrafter"/>
</dbReference>
<dbReference type="PANTHER" id="PTHR14303:SF0">
    <property type="entry name" value="DNA POLYMERASE DELTA SUBUNIT 4"/>
    <property type="match status" value="1"/>
</dbReference>
<dbReference type="GO" id="GO:0047961">
    <property type="term" value="F:glycine N-acyltransferase activity"/>
    <property type="evidence" value="ECO:0007669"/>
    <property type="project" value="InterPro"/>
</dbReference>
<keyword evidence="4" id="KW-1185">Reference proteome</keyword>
<evidence type="ECO:0000313" key="3">
    <source>
        <dbReference type="Ensembl" id="ENSCMMP00000012137.1"/>
    </source>
</evidence>
<proteinExistence type="predicted"/>
<feature type="compositionally biased region" description="Gly residues" evidence="1">
    <location>
        <begin position="125"/>
        <end position="139"/>
    </location>
</feature>
<accession>A0A8C3BZ54</accession>
<dbReference type="Pfam" id="PF06021">
    <property type="entry name" value="Gly_acyl_tr_N"/>
    <property type="match status" value="1"/>
</dbReference>
<feature type="region of interest" description="Disordered" evidence="1">
    <location>
        <begin position="1"/>
        <end position="83"/>
    </location>
</feature>
<name>A0A8C3BZ54_CAIMO</name>
<feature type="region of interest" description="Disordered" evidence="1">
    <location>
        <begin position="366"/>
        <end position="470"/>
    </location>
</feature>
<dbReference type="InterPro" id="IPR015938">
    <property type="entry name" value="Glycine_N-acyltransferase_N"/>
</dbReference>
<dbReference type="Pfam" id="PF04081">
    <property type="entry name" value="DNA_pol_delta_4"/>
    <property type="match status" value="1"/>
</dbReference>
<feature type="compositionally biased region" description="Pro residues" evidence="1">
    <location>
        <begin position="444"/>
        <end position="454"/>
    </location>
</feature>
<dbReference type="Proteomes" id="UP000694556">
    <property type="component" value="Unassembled WGS sequence"/>
</dbReference>
<feature type="compositionally biased region" description="Low complexity" evidence="1">
    <location>
        <begin position="32"/>
        <end position="61"/>
    </location>
</feature>
<dbReference type="GO" id="GO:0000731">
    <property type="term" value="P:DNA synthesis involved in DNA repair"/>
    <property type="evidence" value="ECO:0007669"/>
    <property type="project" value="InterPro"/>
</dbReference>
<reference evidence="3" key="2">
    <citation type="submission" date="2025-09" db="UniProtKB">
        <authorList>
            <consortium name="Ensembl"/>
        </authorList>
    </citation>
    <scope>IDENTIFICATION</scope>
</reference>
<feature type="region of interest" description="Disordered" evidence="1">
    <location>
        <begin position="234"/>
        <end position="295"/>
    </location>
</feature>
<feature type="compositionally biased region" description="Basic residues" evidence="1">
    <location>
        <begin position="234"/>
        <end position="248"/>
    </location>
</feature>